<organism evidence="1 2">
    <name type="scientific">Candidatus Endobugula sertula</name>
    <name type="common">Bugula neritina bacterial symbiont</name>
    <dbReference type="NCBI Taxonomy" id="62101"/>
    <lineage>
        <taxon>Bacteria</taxon>
        <taxon>Pseudomonadati</taxon>
        <taxon>Pseudomonadota</taxon>
        <taxon>Gammaproteobacteria</taxon>
        <taxon>Cellvibrionales</taxon>
        <taxon>Cellvibrionaceae</taxon>
        <taxon>Candidatus Endobugula</taxon>
    </lineage>
</organism>
<dbReference type="EMBL" id="MDLC01000008">
    <property type="protein sequence ID" value="ODS24523.1"/>
    <property type="molecule type" value="Genomic_DNA"/>
</dbReference>
<dbReference type="Proteomes" id="UP000242502">
    <property type="component" value="Unassembled WGS sequence"/>
</dbReference>
<dbReference type="STRING" id="62101.AB835_03540"/>
<protein>
    <recommendedName>
        <fullName evidence="3">Transposase</fullName>
    </recommendedName>
</protein>
<proteinExistence type="predicted"/>
<dbReference type="AlphaFoldDB" id="A0A1D2QSJ4"/>
<accession>A0A1D2QSJ4</accession>
<dbReference type="PANTHER" id="PTHR47515">
    <property type="entry name" value="LOW CALCIUM RESPONSE LOCUS PROTEIN T"/>
    <property type="match status" value="1"/>
</dbReference>
<name>A0A1D2QSJ4_9GAMM</name>
<dbReference type="PANTHER" id="PTHR47515:SF1">
    <property type="entry name" value="BLR2054 PROTEIN"/>
    <property type="match status" value="1"/>
</dbReference>
<reference evidence="1 2" key="1">
    <citation type="journal article" date="2016" name="Appl. Environ. Microbiol.">
        <title>Lack of Overt Genome Reduction in the Bryostatin-Producing Bryozoan Symbiont "Candidatus Endobugula sertula".</title>
        <authorList>
            <person name="Miller I.J."/>
            <person name="Vanee N."/>
            <person name="Fong S.S."/>
            <person name="Lim-Fong G.E."/>
            <person name="Kwan J.C."/>
        </authorList>
    </citation>
    <scope>NUCLEOTIDE SEQUENCE [LARGE SCALE GENOMIC DNA]</scope>
    <source>
        <strain evidence="1">AB1-4</strain>
    </source>
</reference>
<evidence type="ECO:0000313" key="2">
    <source>
        <dbReference type="Proteomes" id="UP000242502"/>
    </source>
</evidence>
<evidence type="ECO:0008006" key="3">
    <source>
        <dbReference type="Google" id="ProtNLM"/>
    </source>
</evidence>
<evidence type="ECO:0000313" key="1">
    <source>
        <dbReference type="EMBL" id="ODS24523.1"/>
    </source>
</evidence>
<gene>
    <name evidence="1" type="ORF">AB835_03540</name>
</gene>
<sequence length="81" mass="9750">MLHNLLKQEGLVVNKKRTYRLYTTEDLQVRTKKRKKLTRPRLVMDLPNQANQRWSMDFVADQLSNGRRFRILNTVGDYSRE</sequence>
<comment type="caution">
    <text evidence="1">The sequence shown here is derived from an EMBL/GenBank/DDBJ whole genome shotgun (WGS) entry which is preliminary data.</text>
</comment>